<evidence type="ECO:0008006" key="4">
    <source>
        <dbReference type="Google" id="ProtNLM"/>
    </source>
</evidence>
<feature type="transmembrane region" description="Helical" evidence="1">
    <location>
        <begin position="50"/>
        <end position="71"/>
    </location>
</feature>
<organism evidence="2 3">
    <name type="scientific">Mobiluncus mulieris</name>
    <dbReference type="NCBI Taxonomy" id="2052"/>
    <lineage>
        <taxon>Bacteria</taxon>
        <taxon>Bacillati</taxon>
        <taxon>Actinomycetota</taxon>
        <taxon>Actinomycetes</taxon>
        <taxon>Actinomycetales</taxon>
        <taxon>Actinomycetaceae</taxon>
        <taxon>Mobiluncus</taxon>
    </lineage>
</organism>
<proteinExistence type="predicted"/>
<sequence length="175" mass="18519">MAEPVSFFALVFLVTTPRPAWYPTSMSKQSSANTGIQIGSQTRRAVVSSLRLTAISILVTLGLAAVLAGVLVGVSGLQTVGLCAVAGLLLLGITVGSHRFVLRAPDLMMAGMGADFVLKLLLFLGLVAVARQFPIVHPLVLFLTMLALILVQAVVFSVSLLRLRVPLVEAPERET</sequence>
<reference evidence="2 3" key="1">
    <citation type="submission" date="2020-04" db="EMBL/GenBank/DDBJ databases">
        <title>Antimicrobial susceptibility and clonality of vaginal-derived multi-drug resistant Mobiluncus isolates in China.</title>
        <authorList>
            <person name="Zhang X."/>
        </authorList>
    </citation>
    <scope>NUCLEOTIDE SEQUENCE [LARGE SCALE GENOMIC DNA]</scope>
    <source>
        <strain evidence="2 3">7</strain>
    </source>
</reference>
<name>A0A848RV88_9ACTO</name>
<evidence type="ECO:0000313" key="3">
    <source>
        <dbReference type="Proteomes" id="UP000582487"/>
    </source>
</evidence>
<dbReference type="EMBL" id="JABCUV010000016">
    <property type="protein sequence ID" value="NMW94084.1"/>
    <property type="molecule type" value="Genomic_DNA"/>
</dbReference>
<feature type="transmembrane region" description="Helical" evidence="1">
    <location>
        <begin position="77"/>
        <end position="95"/>
    </location>
</feature>
<dbReference type="Proteomes" id="UP000582487">
    <property type="component" value="Unassembled WGS sequence"/>
</dbReference>
<feature type="transmembrane region" description="Helical" evidence="1">
    <location>
        <begin position="116"/>
        <end position="133"/>
    </location>
</feature>
<dbReference type="AlphaFoldDB" id="A0A848RV88"/>
<comment type="caution">
    <text evidence="2">The sequence shown here is derived from an EMBL/GenBank/DDBJ whole genome shotgun (WGS) entry which is preliminary data.</text>
</comment>
<evidence type="ECO:0000313" key="2">
    <source>
        <dbReference type="EMBL" id="NMW94084.1"/>
    </source>
</evidence>
<gene>
    <name evidence="2" type="ORF">HHJ74_10435</name>
</gene>
<keyword evidence="1" id="KW-1133">Transmembrane helix</keyword>
<accession>A0A848RV88</accession>
<keyword evidence="1" id="KW-0472">Membrane</keyword>
<keyword evidence="1" id="KW-0812">Transmembrane</keyword>
<evidence type="ECO:0000256" key="1">
    <source>
        <dbReference type="SAM" id="Phobius"/>
    </source>
</evidence>
<protein>
    <recommendedName>
        <fullName evidence="4">ATP synthase I chain</fullName>
    </recommendedName>
</protein>
<feature type="transmembrane region" description="Helical" evidence="1">
    <location>
        <begin position="139"/>
        <end position="163"/>
    </location>
</feature>